<dbReference type="GO" id="GO:0016887">
    <property type="term" value="F:ATP hydrolysis activity"/>
    <property type="evidence" value="ECO:0007669"/>
    <property type="project" value="InterPro"/>
</dbReference>
<dbReference type="GO" id="GO:0016020">
    <property type="term" value="C:membrane"/>
    <property type="evidence" value="ECO:0007669"/>
    <property type="project" value="UniProtKB-SubCell"/>
</dbReference>
<evidence type="ECO:0000259" key="9">
    <source>
        <dbReference type="PROSITE" id="PS50893"/>
    </source>
</evidence>
<feature type="transmembrane region" description="Helical" evidence="8">
    <location>
        <begin position="558"/>
        <end position="580"/>
    </location>
</feature>
<dbReference type="PANTHER" id="PTHR48041:SF139">
    <property type="entry name" value="PROTEIN SCARLET"/>
    <property type="match status" value="1"/>
</dbReference>
<dbReference type="RefSeq" id="XP_004338648.1">
    <property type="nucleotide sequence ID" value="XM_004338600.1"/>
</dbReference>
<evidence type="ECO:0000256" key="3">
    <source>
        <dbReference type="ARBA" id="ARBA00022692"/>
    </source>
</evidence>
<keyword evidence="6 8" id="KW-1133">Transmembrane helix</keyword>
<dbReference type="OrthoDB" id="26425at2759"/>
<dbReference type="InterPro" id="IPR027417">
    <property type="entry name" value="P-loop_NTPase"/>
</dbReference>
<evidence type="ECO:0000256" key="1">
    <source>
        <dbReference type="ARBA" id="ARBA00004141"/>
    </source>
</evidence>
<dbReference type="InterPro" id="IPR050352">
    <property type="entry name" value="ABCG_transporters"/>
</dbReference>
<dbReference type="InterPro" id="IPR003593">
    <property type="entry name" value="AAA+_ATPase"/>
</dbReference>
<dbReference type="InterPro" id="IPR043926">
    <property type="entry name" value="ABCG_dom"/>
</dbReference>
<dbReference type="InterPro" id="IPR013525">
    <property type="entry name" value="ABC2_TM"/>
</dbReference>
<dbReference type="GO" id="GO:0005524">
    <property type="term" value="F:ATP binding"/>
    <property type="evidence" value="ECO:0007669"/>
    <property type="project" value="UniProtKB-KW"/>
</dbReference>
<protein>
    <submittedName>
        <fullName evidence="10">ABC transporter, ATPbinding domain containing protein</fullName>
    </submittedName>
</protein>
<evidence type="ECO:0000313" key="11">
    <source>
        <dbReference type="Proteomes" id="UP000011083"/>
    </source>
</evidence>
<organism evidence="10 11">
    <name type="scientific">Acanthamoeba castellanii (strain ATCC 30010 / Neff)</name>
    <dbReference type="NCBI Taxonomy" id="1257118"/>
    <lineage>
        <taxon>Eukaryota</taxon>
        <taxon>Amoebozoa</taxon>
        <taxon>Discosea</taxon>
        <taxon>Longamoebia</taxon>
        <taxon>Centramoebida</taxon>
        <taxon>Acanthamoebidae</taxon>
        <taxon>Acanthamoeba</taxon>
    </lineage>
</organism>
<feature type="transmembrane region" description="Helical" evidence="8">
    <location>
        <begin position="443"/>
        <end position="464"/>
    </location>
</feature>
<feature type="transmembrane region" description="Helical" evidence="8">
    <location>
        <begin position="522"/>
        <end position="546"/>
    </location>
</feature>
<evidence type="ECO:0000256" key="7">
    <source>
        <dbReference type="ARBA" id="ARBA00023136"/>
    </source>
</evidence>
<keyword evidence="4" id="KW-0547">Nucleotide-binding</keyword>
<dbReference type="Proteomes" id="UP000011083">
    <property type="component" value="Unassembled WGS sequence"/>
</dbReference>
<dbReference type="Pfam" id="PF19055">
    <property type="entry name" value="ABC2_membrane_7"/>
    <property type="match status" value="1"/>
</dbReference>
<feature type="transmembrane region" description="Helical" evidence="8">
    <location>
        <begin position="485"/>
        <end position="510"/>
    </location>
</feature>
<accession>L8GUH5</accession>
<feature type="domain" description="ABC transporter" evidence="9">
    <location>
        <begin position="62"/>
        <end position="308"/>
    </location>
</feature>
<comment type="subcellular location">
    <subcellularLocation>
        <location evidence="1">Membrane</location>
        <topology evidence="1">Multi-pass membrane protein</topology>
    </subcellularLocation>
</comment>
<dbReference type="PROSITE" id="PS50893">
    <property type="entry name" value="ABC_TRANSPORTER_2"/>
    <property type="match status" value="1"/>
</dbReference>
<evidence type="ECO:0000313" key="10">
    <source>
        <dbReference type="EMBL" id="ELR16635.1"/>
    </source>
</evidence>
<dbReference type="Pfam" id="PF01061">
    <property type="entry name" value="ABC2_membrane"/>
    <property type="match status" value="1"/>
</dbReference>
<dbReference type="OMA" id="FIINPAT"/>
<keyword evidence="2" id="KW-0813">Transport</keyword>
<dbReference type="GeneID" id="14917339"/>
<dbReference type="PANTHER" id="PTHR48041">
    <property type="entry name" value="ABC TRANSPORTER G FAMILY MEMBER 28"/>
    <property type="match status" value="1"/>
</dbReference>
<dbReference type="KEGG" id="acan:ACA1_088810"/>
<dbReference type="InterPro" id="IPR003439">
    <property type="entry name" value="ABC_transporter-like_ATP-bd"/>
</dbReference>
<gene>
    <name evidence="10" type="ORF">ACA1_088810</name>
</gene>
<keyword evidence="11" id="KW-1185">Reference proteome</keyword>
<dbReference type="Gene3D" id="3.40.50.300">
    <property type="entry name" value="P-loop containing nucleotide triphosphate hydrolases"/>
    <property type="match status" value="1"/>
</dbReference>
<evidence type="ECO:0000256" key="5">
    <source>
        <dbReference type="ARBA" id="ARBA00022840"/>
    </source>
</evidence>
<keyword evidence="7 8" id="KW-0472">Membrane</keyword>
<evidence type="ECO:0000256" key="2">
    <source>
        <dbReference type="ARBA" id="ARBA00022448"/>
    </source>
</evidence>
<sequence length="665" mass="74288">MNAGSESDFCRQSQSSSSSLAWGAEVRVEDVRAWWWPIKLPLVSGGNNAAVVTNEREIYGEVEVEGDGDHAGRRKWLLRGIKARAQPGRLLAILGPSGSGKTTLLNVMAGRVEHGSSMGLLTRLGVEGGVLYNDIALAPQEVVGYVLQHDHLLPHLTVRETLRYAGYLRLPPSLTRQRKLQIVEEVIMELGLKDCANRRVGGDGAHGISGGERRRVSIGIQASHAPRVLFLDEPTSGLDSYTANKLVSTLADLAHQGRTIVCTIHQPRSDIFQLFDDVMLLSKGHQVYYGPAQSMLDYFQRLGYVCPTHTNPADYALDLIAIDLRSPEVERASYKRLAKLTAQYRDAQQQQLQQQRDLLDPGTAQAAHSKEARDHIFNQMKQQHVNVVVQMLVLVARAFKNIVRDKMVIMVRLIEALLMGVCVGGIFYQMDTDNVASLRSRSAALYAIVSLQPYLIMLATIVQYESELKVFSREYFDNMVGVVPYFMSMLLTSLPFSAVLPSVFCAIVYWMAGLRPEWEAFLWFLLIMTVMQYVGEALGYSCIALIRSFGPASLAGNSFATFWTVTAGFLLNPISFPIYLRYIGYTSPFQYAYAALAVVEYKDNEYDCPYPPENPLCLYFDGNYILSQQNLIFDTLRPNLLIVGAMAIGFRIIALLILVLFKRKP</sequence>
<dbReference type="AlphaFoldDB" id="L8GUH5"/>
<dbReference type="SUPFAM" id="SSF52540">
    <property type="entry name" value="P-loop containing nucleoside triphosphate hydrolases"/>
    <property type="match status" value="1"/>
</dbReference>
<dbReference type="VEuPathDB" id="AmoebaDB:ACA1_088810"/>
<name>L8GUH5_ACACF</name>
<evidence type="ECO:0000256" key="6">
    <source>
        <dbReference type="ARBA" id="ARBA00022989"/>
    </source>
</evidence>
<dbReference type="Pfam" id="PF00005">
    <property type="entry name" value="ABC_tran"/>
    <property type="match status" value="1"/>
</dbReference>
<dbReference type="GO" id="GO:0140359">
    <property type="term" value="F:ABC-type transporter activity"/>
    <property type="evidence" value="ECO:0007669"/>
    <property type="project" value="InterPro"/>
</dbReference>
<feature type="transmembrane region" description="Helical" evidence="8">
    <location>
        <begin position="640"/>
        <end position="661"/>
    </location>
</feature>
<feature type="transmembrane region" description="Helical" evidence="8">
    <location>
        <begin position="407"/>
        <end position="428"/>
    </location>
</feature>
<dbReference type="EMBL" id="KB007985">
    <property type="protein sequence ID" value="ELR16635.1"/>
    <property type="molecule type" value="Genomic_DNA"/>
</dbReference>
<reference evidence="10 11" key="1">
    <citation type="journal article" date="2013" name="Genome Biol.">
        <title>Genome of Acanthamoeba castellanii highlights extensive lateral gene transfer and early evolution of tyrosine kinase signaling.</title>
        <authorList>
            <person name="Clarke M."/>
            <person name="Lohan A.J."/>
            <person name="Liu B."/>
            <person name="Lagkouvardos I."/>
            <person name="Roy S."/>
            <person name="Zafar N."/>
            <person name="Bertelli C."/>
            <person name="Schilde C."/>
            <person name="Kianianmomeni A."/>
            <person name="Burglin T.R."/>
            <person name="Frech C."/>
            <person name="Turcotte B."/>
            <person name="Kopec K.O."/>
            <person name="Synnott J.M."/>
            <person name="Choo C."/>
            <person name="Paponov I."/>
            <person name="Finkler A."/>
            <person name="Soon Heng Tan C."/>
            <person name="Hutchins A.P."/>
            <person name="Weinmeier T."/>
            <person name="Rattei T."/>
            <person name="Chu J.S."/>
            <person name="Gimenez G."/>
            <person name="Irimia M."/>
            <person name="Rigden D.J."/>
            <person name="Fitzpatrick D.A."/>
            <person name="Lorenzo-Morales J."/>
            <person name="Bateman A."/>
            <person name="Chiu C.H."/>
            <person name="Tang P."/>
            <person name="Hegemann P."/>
            <person name="Fromm H."/>
            <person name="Raoult D."/>
            <person name="Greub G."/>
            <person name="Miranda-Saavedra D."/>
            <person name="Chen N."/>
            <person name="Nash P."/>
            <person name="Ginger M.L."/>
            <person name="Horn M."/>
            <person name="Schaap P."/>
            <person name="Caler L."/>
            <person name="Loftus B."/>
        </authorList>
    </citation>
    <scope>NUCLEOTIDE SEQUENCE [LARGE SCALE GENOMIC DNA]</scope>
    <source>
        <strain evidence="10 11">Neff</strain>
    </source>
</reference>
<keyword evidence="5" id="KW-0067">ATP-binding</keyword>
<dbReference type="PROSITE" id="PS00211">
    <property type="entry name" value="ABC_TRANSPORTER_1"/>
    <property type="match status" value="1"/>
</dbReference>
<dbReference type="SMART" id="SM00382">
    <property type="entry name" value="AAA"/>
    <property type="match status" value="1"/>
</dbReference>
<evidence type="ECO:0000256" key="4">
    <source>
        <dbReference type="ARBA" id="ARBA00022741"/>
    </source>
</evidence>
<dbReference type="InterPro" id="IPR017871">
    <property type="entry name" value="ABC_transporter-like_CS"/>
</dbReference>
<proteinExistence type="predicted"/>
<keyword evidence="3 8" id="KW-0812">Transmembrane</keyword>
<evidence type="ECO:0000256" key="8">
    <source>
        <dbReference type="SAM" id="Phobius"/>
    </source>
</evidence>